<evidence type="ECO:0000313" key="16">
    <source>
        <dbReference type="Proteomes" id="UP000807504"/>
    </source>
</evidence>
<accession>A0A8T0ETZ2</accession>
<keyword evidence="6 13" id="KW-1133">Transmembrane helix</keyword>
<evidence type="ECO:0000256" key="13">
    <source>
        <dbReference type="SAM" id="Phobius"/>
    </source>
</evidence>
<feature type="transmembrane region" description="Helical" evidence="13">
    <location>
        <begin position="138"/>
        <end position="159"/>
    </location>
</feature>
<dbReference type="PANTHER" id="PTHR42643:SF24">
    <property type="entry name" value="IONOTROPIC RECEPTOR 60A"/>
    <property type="match status" value="1"/>
</dbReference>
<comment type="subcellular location">
    <subcellularLocation>
        <location evidence="1">Cell membrane</location>
        <topology evidence="1">Multi-pass membrane protein</topology>
    </subcellularLocation>
</comment>
<dbReference type="EMBL" id="JABXBU010001863">
    <property type="protein sequence ID" value="KAF8781713.1"/>
    <property type="molecule type" value="Genomic_DNA"/>
</dbReference>
<comment type="caution">
    <text evidence="15">The sequence shown here is derived from an EMBL/GenBank/DDBJ whole genome shotgun (WGS) entry which is preliminary data.</text>
</comment>
<evidence type="ECO:0000256" key="7">
    <source>
        <dbReference type="ARBA" id="ARBA00023065"/>
    </source>
</evidence>
<evidence type="ECO:0000256" key="4">
    <source>
        <dbReference type="ARBA" id="ARBA00022475"/>
    </source>
</evidence>
<feature type="domain" description="Ionotropic glutamate receptor L-glutamate and glycine-binding" evidence="14">
    <location>
        <begin position="23"/>
        <end position="84"/>
    </location>
</feature>
<evidence type="ECO:0000256" key="2">
    <source>
        <dbReference type="ARBA" id="ARBA00008685"/>
    </source>
</evidence>
<keyword evidence="3" id="KW-0813">Transport</keyword>
<comment type="similarity">
    <text evidence="2">Belongs to the glutamate-gated ion channel (TC 1.A.10.1) family.</text>
</comment>
<evidence type="ECO:0000313" key="15">
    <source>
        <dbReference type="EMBL" id="KAF8781713.1"/>
    </source>
</evidence>
<name>A0A8T0ETZ2_ARGBR</name>
<dbReference type="Gene3D" id="1.10.287.70">
    <property type="match status" value="3"/>
</dbReference>
<feature type="transmembrane region" description="Helical" evidence="13">
    <location>
        <begin position="793"/>
        <end position="818"/>
    </location>
</feature>
<evidence type="ECO:0000256" key="1">
    <source>
        <dbReference type="ARBA" id="ARBA00004651"/>
    </source>
</evidence>
<feature type="transmembrane region" description="Helical" evidence="13">
    <location>
        <begin position="1350"/>
        <end position="1370"/>
    </location>
</feature>
<dbReference type="Pfam" id="PF00060">
    <property type="entry name" value="Lig_chan"/>
    <property type="match status" value="1"/>
</dbReference>
<keyword evidence="7" id="KW-0406">Ion transport</keyword>
<feature type="transmembrane region" description="Helical" evidence="13">
    <location>
        <begin position="190"/>
        <end position="214"/>
    </location>
</feature>
<feature type="transmembrane region" description="Helical" evidence="13">
    <location>
        <begin position="1155"/>
        <end position="1179"/>
    </location>
</feature>
<evidence type="ECO:0000256" key="6">
    <source>
        <dbReference type="ARBA" id="ARBA00022989"/>
    </source>
</evidence>
<evidence type="ECO:0000256" key="9">
    <source>
        <dbReference type="ARBA" id="ARBA00023170"/>
    </source>
</evidence>
<feature type="transmembrane region" description="Helical" evidence="13">
    <location>
        <begin position="830"/>
        <end position="848"/>
    </location>
</feature>
<keyword evidence="5 13" id="KW-0812">Transmembrane</keyword>
<dbReference type="Proteomes" id="UP000807504">
    <property type="component" value="Unassembled WGS sequence"/>
</dbReference>
<feature type="transmembrane region" description="Helical" evidence="13">
    <location>
        <begin position="1101"/>
        <end position="1119"/>
    </location>
</feature>
<evidence type="ECO:0000256" key="11">
    <source>
        <dbReference type="ARBA" id="ARBA00023286"/>
    </source>
</evidence>
<feature type="transmembrane region" description="Helical" evidence="13">
    <location>
        <begin position="550"/>
        <end position="570"/>
    </location>
</feature>
<proteinExistence type="inferred from homology"/>
<dbReference type="Gene3D" id="3.40.190.10">
    <property type="entry name" value="Periplasmic binding protein-like II"/>
    <property type="match status" value="4"/>
</dbReference>
<keyword evidence="9 15" id="KW-0675">Receptor</keyword>
<dbReference type="InterPro" id="IPR001320">
    <property type="entry name" value="Iontro_rcpt_C"/>
</dbReference>
<evidence type="ECO:0000259" key="14">
    <source>
        <dbReference type="SMART" id="SM00918"/>
    </source>
</evidence>
<sequence>MRQGTAKSSDFPKIINVGYIQSKYVFEVNRTNGIIKLGGIEARFLNLLSKILRFEYRLKSPPDGESGVMDDNGSWSGLIGMLQRKEVDIAFNFLTITEERVDVVDFSEPYEINFVTFLVDKPGVLSTNWSFLYPFYPDVWFCILFLLLIWPKIMIILGIRVSYLKLFFHLCGSALHQPFTMDFSFTRSRILLLSWILFTMLTSLHYSSILLSFLTIPLQRPPIKNFVQLARAVRKGIYKCLTVKGSSMFALLETSKQKHLNYLSKVIEDNKWFYGRNNDIDNMGSRLIRTAVIDNHFKLQLLHRTLKYDSYVTAKDVLITANFAVALRKEFCCKKRLNTVISRIRCAGLYGKLQKEELLRVFLSSGVKYEDDSLELELSDLILQGMSVISKVKFIMKLNKLCFCLSVIFKIMTESNAKTPYFPKIINVGYIPNKYVFEVNRHNGTLKLGGIEARFLHLLSTVLKFEYRLKTPLDLESGIMDVNGNWTGVIGMLQRKEVDIAIDFLSITEKRMEVVDFSEPYETNFVTFLVDKPGVLSTSFSFVYPFQPDVWIYIFVLVLVWPKIIILLGIKTSYLKLLFRMIGSFLRQSIIIESGSSITKILHLSWIVFAMLTSLYYSSILLSFLSFPLKKPPLKTFVQLSQAVRRGIYKCLTVKGSSMFALLETSTQKHLKYLSKAIEDNKWFYGRNNDIDNMASRLIRTAVINDHFALRLLHSMLKYNSYFIASDVLITDNFAVALRKDFCCKSILNTVIYRLRCAGLYEKLQKEELLRVKLLSGVKYEEDDSLELTFNDIYSLFILLTIGITLSFSALLFEIIYFRFNKHTLSVMSFRIIFANLKEFFLSLLILLPDVTMQVAAKPVRFPAVVKVGNVPSKYVFEMSKRNGALRLGGIEGRFLELLSKTLKFKYSLKAAADGEPGTLSHNGSWTGLIGMLQREEIDIALNFLSVTEERKQVVDFTEPYEVDYATFLVDKPGSNPVVDVGFIPNKYLFEANIINRTLQIQGIEGCFLDLLSKILGFRYRLKSPVDRESGTRKPDGNWTGLMGMLQRKEVDMAFYFLTPSVERAKIIEFSEPYDVNEIRFLVDKPGHVPVRWSIFYPFDFATWVGILLILLLGPKIYITFLNLKISYPRLLFQLLGSMLQQPLTIQLHSAKGKIILFSWAVFAMLISLCYSSILLSFLTVPIENQPLKNFLELSHAVEKGRYRCFGLKGSRMLGMFRSSPQEHLRILGKAIEKNAWFFDGNNNIEELRSILKRTAIIDNLFKLRLFQRTLRHDSSVLSQDVLETINFIIALRKDFRYKKKLNKAISKIRSAGLYQKLEKDEFLRVTLKYNVLDEEDDAMQLKVIDMAGTFAFIAIGYFLSFLALLYEIIHYRITNKIL</sequence>
<dbReference type="GO" id="GO:0015276">
    <property type="term" value="F:ligand-gated monoatomic ion channel activity"/>
    <property type="evidence" value="ECO:0007669"/>
    <property type="project" value="InterPro"/>
</dbReference>
<gene>
    <name evidence="15" type="ORF">HNY73_012083</name>
</gene>
<evidence type="ECO:0000256" key="12">
    <source>
        <dbReference type="ARBA" id="ARBA00023303"/>
    </source>
</evidence>
<keyword evidence="8 13" id="KW-0472">Membrane</keyword>
<feature type="domain" description="Ionotropic glutamate receptor L-glutamate and glycine-binding" evidence="14">
    <location>
        <begin position="991"/>
        <end position="1048"/>
    </location>
</feature>
<reference evidence="15" key="2">
    <citation type="submission" date="2020-06" db="EMBL/GenBank/DDBJ databases">
        <authorList>
            <person name="Sheffer M."/>
        </authorList>
    </citation>
    <scope>NUCLEOTIDE SEQUENCE</scope>
</reference>
<organism evidence="15 16">
    <name type="scientific">Argiope bruennichi</name>
    <name type="common">Wasp spider</name>
    <name type="synonym">Aranea bruennichi</name>
    <dbReference type="NCBI Taxonomy" id="94029"/>
    <lineage>
        <taxon>Eukaryota</taxon>
        <taxon>Metazoa</taxon>
        <taxon>Ecdysozoa</taxon>
        <taxon>Arthropoda</taxon>
        <taxon>Chelicerata</taxon>
        <taxon>Arachnida</taxon>
        <taxon>Araneae</taxon>
        <taxon>Araneomorphae</taxon>
        <taxon>Entelegynae</taxon>
        <taxon>Araneoidea</taxon>
        <taxon>Araneidae</taxon>
        <taxon>Argiope</taxon>
    </lineage>
</organism>
<evidence type="ECO:0000256" key="3">
    <source>
        <dbReference type="ARBA" id="ARBA00022448"/>
    </source>
</evidence>
<dbReference type="Pfam" id="PF10613">
    <property type="entry name" value="Lig_chan-Glu_bd"/>
    <property type="match status" value="4"/>
</dbReference>
<dbReference type="GO" id="GO:0050906">
    <property type="term" value="P:detection of stimulus involved in sensory perception"/>
    <property type="evidence" value="ECO:0007669"/>
    <property type="project" value="UniProtKB-ARBA"/>
</dbReference>
<evidence type="ECO:0000256" key="10">
    <source>
        <dbReference type="ARBA" id="ARBA00023180"/>
    </source>
</evidence>
<feature type="domain" description="Ionotropic glutamate receptor L-glutamate and glycine-binding" evidence="14">
    <location>
        <begin position="434"/>
        <end position="495"/>
    </location>
</feature>
<protein>
    <submittedName>
        <fullName evidence="15">Glutamate receptor ionotropic like protein</fullName>
    </submittedName>
</protein>
<dbReference type="GO" id="GO:0005886">
    <property type="term" value="C:plasma membrane"/>
    <property type="evidence" value="ECO:0007669"/>
    <property type="project" value="UniProtKB-SubCell"/>
</dbReference>
<keyword evidence="12" id="KW-0407">Ion channel</keyword>
<dbReference type="PANTHER" id="PTHR42643">
    <property type="entry name" value="IONOTROPIC RECEPTOR 20A-RELATED"/>
    <property type="match status" value="1"/>
</dbReference>
<keyword evidence="4" id="KW-1003">Cell membrane</keyword>
<evidence type="ECO:0000256" key="8">
    <source>
        <dbReference type="ARBA" id="ARBA00023136"/>
    </source>
</evidence>
<feature type="transmembrane region" description="Helical" evidence="13">
    <location>
        <begin position="604"/>
        <end position="627"/>
    </location>
</feature>
<dbReference type="SUPFAM" id="SSF53850">
    <property type="entry name" value="Periplasmic binding protein-like II"/>
    <property type="match status" value="4"/>
</dbReference>
<evidence type="ECO:0000256" key="5">
    <source>
        <dbReference type="ARBA" id="ARBA00022692"/>
    </source>
</evidence>
<feature type="domain" description="Ionotropic glutamate receptor L-glutamate and glycine-binding" evidence="14">
    <location>
        <begin position="876"/>
        <end position="935"/>
    </location>
</feature>
<dbReference type="InterPro" id="IPR019594">
    <property type="entry name" value="Glu/Gly-bd"/>
</dbReference>
<dbReference type="InterPro" id="IPR052192">
    <property type="entry name" value="Insect_Ionotropic_Sensory_Rcpt"/>
</dbReference>
<keyword evidence="16" id="KW-1185">Reference proteome</keyword>
<reference evidence="15" key="1">
    <citation type="journal article" date="2020" name="bioRxiv">
        <title>Chromosome-level reference genome of the European wasp spider Argiope bruennichi: a resource for studies on range expansion and evolutionary adaptation.</title>
        <authorList>
            <person name="Sheffer M.M."/>
            <person name="Hoppe A."/>
            <person name="Krehenwinkel H."/>
            <person name="Uhl G."/>
            <person name="Kuss A.W."/>
            <person name="Jensen L."/>
            <person name="Jensen C."/>
            <person name="Gillespie R.G."/>
            <person name="Hoff K.J."/>
            <person name="Prost S."/>
        </authorList>
    </citation>
    <scope>NUCLEOTIDE SEQUENCE</scope>
</reference>
<dbReference type="SMART" id="SM00918">
    <property type="entry name" value="Lig_chan-Glu_bd"/>
    <property type="match status" value="4"/>
</dbReference>
<keyword evidence="10" id="KW-0325">Glycoprotein</keyword>
<keyword evidence="11" id="KW-1071">Ligand-gated ion channel</keyword>